<accession>A0A1E7YZ21</accession>
<dbReference type="AlphaFoldDB" id="A0A1E7YZ21"/>
<name>A0A1E7YZ21_9PROT</name>
<evidence type="ECO:0000313" key="2">
    <source>
        <dbReference type="Proteomes" id="UP000175707"/>
    </source>
</evidence>
<reference evidence="1 2" key="1">
    <citation type="submission" date="2016-06" db="EMBL/GenBank/DDBJ databases">
        <title>Gene turnover analysis identifies the evolutionary adaptation of the extremophile Acidithiobacillus caldus.</title>
        <authorList>
            <person name="Zhang X."/>
        </authorList>
    </citation>
    <scope>NUCLEOTIDE SEQUENCE [LARGE SCALE GENOMIC DNA]</scope>
    <source>
        <strain evidence="1 2">S1</strain>
    </source>
</reference>
<evidence type="ECO:0000313" key="1">
    <source>
        <dbReference type="EMBL" id="OFC61724.1"/>
    </source>
</evidence>
<comment type="caution">
    <text evidence="1">The sequence shown here is derived from an EMBL/GenBank/DDBJ whole genome shotgun (WGS) entry which is preliminary data.</text>
</comment>
<sequence>MPSTLPLCHTPDMLRLLDEPKIPQGEVSPENQRAFTIESCYWERHSVATGVFWELGFCWWEGGIHWAANYSHGYGGSIGPVFRTAQRAMDYAEARSSAIADLIKRLDMRYCADGDRHRRILLLDVIAHG</sequence>
<dbReference type="Proteomes" id="UP000175707">
    <property type="component" value="Unassembled WGS sequence"/>
</dbReference>
<proteinExistence type="predicted"/>
<dbReference type="EMBL" id="LZYH01000343">
    <property type="protein sequence ID" value="OFC61724.1"/>
    <property type="molecule type" value="Genomic_DNA"/>
</dbReference>
<organism evidence="1 2">
    <name type="scientific">Acidithiobacillus caldus</name>
    <dbReference type="NCBI Taxonomy" id="33059"/>
    <lineage>
        <taxon>Bacteria</taxon>
        <taxon>Pseudomonadati</taxon>
        <taxon>Pseudomonadota</taxon>
        <taxon>Acidithiobacillia</taxon>
        <taxon>Acidithiobacillales</taxon>
        <taxon>Acidithiobacillaceae</taxon>
        <taxon>Acidithiobacillus</taxon>
    </lineage>
</organism>
<protein>
    <submittedName>
        <fullName evidence="1">Uncharacterized protein</fullName>
    </submittedName>
</protein>
<gene>
    <name evidence="1" type="ORF">BAE30_04200</name>
</gene>